<dbReference type="EMBL" id="NWVD01000001">
    <property type="protein sequence ID" value="PCG10924.1"/>
    <property type="molecule type" value="Genomic_DNA"/>
</dbReference>
<dbReference type="PANTHER" id="PTHR39166:SF1">
    <property type="entry name" value="BLL1166 PROTEIN"/>
    <property type="match status" value="1"/>
</dbReference>
<protein>
    <recommendedName>
        <fullName evidence="3">Nucleotidyltransferase family protein</fullName>
    </recommendedName>
</protein>
<organism evidence="1 2">
    <name type="scientific">Sphingomonas ginsenosidimutans</name>
    <dbReference type="NCBI Taxonomy" id="862134"/>
    <lineage>
        <taxon>Bacteria</taxon>
        <taxon>Pseudomonadati</taxon>
        <taxon>Pseudomonadota</taxon>
        <taxon>Alphaproteobacteria</taxon>
        <taxon>Sphingomonadales</taxon>
        <taxon>Sphingomonadaceae</taxon>
        <taxon>Sphingomonas</taxon>
    </lineage>
</organism>
<dbReference type="InterPro" id="IPR009267">
    <property type="entry name" value="NTP_transf_6"/>
</dbReference>
<gene>
    <name evidence="1" type="ORF">COA17_03220</name>
</gene>
<name>A0A2A4I2S0_9SPHN</name>
<proteinExistence type="predicted"/>
<dbReference type="Pfam" id="PF06042">
    <property type="entry name" value="NTP_transf_6"/>
    <property type="match status" value="1"/>
</dbReference>
<accession>A0A2A4I2S0</accession>
<dbReference type="PANTHER" id="PTHR39166">
    <property type="entry name" value="BLL1166 PROTEIN"/>
    <property type="match status" value="1"/>
</dbReference>
<evidence type="ECO:0000313" key="1">
    <source>
        <dbReference type="EMBL" id="PCG10924.1"/>
    </source>
</evidence>
<dbReference type="Proteomes" id="UP000218784">
    <property type="component" value="Unassembled WGS sequence"/>
</dbReference>
<evidence type="ECO:0000313" key="2">
    <source>
        <dbReference type="Proteomes" id="UP000218784"/>
    </source>
</evidence>
<sequence length="164" mass="17530">MIAVRDAGPPGAWIGAGFVRDAVWDRLHDRAPAPPAGDVDVLWHAPGEGAARDADAQAALGAACPGVDWSVKNQARMHARNGDAPYRDVADAMRHWPETATAVAVRIDSAGMVEVAAPYGLDDLFALLVRPTARFAVEKRAIFDARVTGKAWLARYPQLRIVAA</sequence>
<reference evidence="1 2" key="1">
    <citation type="submission" date="2017-09" db="EMBL/GenBank/DDBJ databases">
        <title>Sphingomonas ginsenosidimutans KACC 14949, whole genome shotgun sequence.</title>
        <authorList>
            <person name="Feng G."/>
            <person name="Zhu H."/>
        </authorList>
    </citation>
    <scope>NUCLEOTIDE SEQUENCE [LARGE SCALE GENOMIC DNA]</scope>
    <source>
        <strain evidence="1 2">KACC 14949</strain>
    </source>
</reference>
<comment type="caution">
    <text evidence="1">The sequence shown here is derived from an EMBL/GenBank/DDBJ whole genome shotgun (WGS) entry which is preliminary data.</text>
</comment>
<evidence type="ECO:0008006" key="3">
    <source>
        <dbReference type="Google" id="ProtNLM"/>
    </source>
</evidence>
<keyword evidence="2" id="KW-1185">Reference proteome</keyword>
<dbReference type="AlphaFoldDB" id="A0A2A4I2S0"/>